<name>A0ACC0K8C2_CHOFU</name>
<protein>
    <submittedName>
        <fullName evidence="1">Uncharacterized protein</fullName>
    </submittedName>
</protein>
<comment type="caution">
    <text evidence="1">The sequence shown here is derived from an EMBL/GenBank/DDBJ whole genome shotgun (WGS) entry which is preliminary data.</text>
</comment>
<gene>
    <name evidence="1" type="ORF">MSG28_004850</name>
</gene>
<dbReference type="EMBL" id="CM046107">
    <property type="protein sequence ID" value="KAI8432458.1"/>
    <property type="molecule type" value="Genomic_DNA"/>
</dbReference>
<evidence type="ECO:0000313" key="2">
    <source>
        <dbReference type="Proteomes" id="UP001064048"/>
    </source>
</evidence>
<proteinExistence type="predicted"/>
<sequence>MAARTGHCVPWGGTWKKNSSDQPYSEPAWYASETLRTDQISIDGVARSAGPHLFVKHNGSGILSAAPLRSATEQRPSSELTQWNTNILYRAPHKTKHKRS</sequence>
<organism evidence="1 2">
    <name type="scientific">Choristoneura fumiferana</name>
    <name type="common">Spruce budworm moth</name>
    <name type="synonym">Archips fumiferana</name>
    <dbReference type="NCBI Taxonomy" id="7141"/>
    <lineage>
        <taxon>Eukaryota</taxon>
        <taxon>Metazoa</taxon>
        <taxon>Ecdysozoa</taxon>
        <taxon>Arthropoda</taxon>
        <taxon>Hexapoda</taxon>
        <taxon>Insecta</taxon>
        <taxon>Pterygota</taxon>
        <taxon>Neoptera</taxon>
        <taxon>Endopterygota</taxon>
        <taxon>Lepidoptera</taxon>
        <taxon>Glossata</taxon>
        <taxon>Ditrysia</taxon>
        <taxon>Tortricoidea</taxon>
        <taxon>Tortricidae</taxon>
        <taxon>Tortricinae</taxon>
        <taxon>Choristoneura</taxon>
    </lineage>
</organism>
<keyword evidence="2" id="KW-1185">Reference proteome</keyword>
<evidence type="ECO:0000313" key="1">
    <source>
        <dbReference type="EMBL" id="KAI8432458.1"/>
    </source>
</evidence>
<reference evidence="1 2" key="1">
    <citation type="journal article" date="2022" name="Genome Biol. Evol.">
        <title>The Spruce Budworm Genome: Reconstructing the Evolutionary History of Antifreeze Proteins.</title>
        <authorList>
            <person name="Beliveau C."/>
            <person name="Gagne P."/>
            <person name="Picq S."/>
            <person name="Vernygora O."/>
            <person name="Keeling C.I."/>
            <person name="Pinkney K."/>
            <person name="Doucet D."/>
            <person name="Wen F."/>
            <person name="Johnston J.S."/>
            <person name="Maaroufi H."/>
            <person name="Boyle B."/>
            <person name="Laroche J."/>
            <person name="Dewar K."/>
            <person name="Juretic N."/>
            <person name="Blackburn G."/>
            <person name="Nisole A."/>
            <person name="Brunet B."/>
            <person name="Brandao M."/>
            <person name="Lumley L."/>
            <person name="Duan J."/>
            <person name="Quan G."/>
            <person name="Lucarotti C.J."/>
            <person name="Roe A.D."/>
            <person name="Sperling F.A.H."/>
            <person name="Levesque R.C."/>
            <person name="Cusson M."/>
        </authorList>
    </citation>
    <scope>NUCLEOTIDE SEQUENCE [LARGE SCALE GENOMIC DNA]</scope>
    <source>
        <strain evidence="1">Glfc:IPQL:Cfum</strain>
    </source>
</reference>
<accession>A0ACC0K8C2</accession>
<dbReference type="Proteomes" id="UP001064048">
    <property type="component" value="Chromosome 7"/>
</dbReference>